<comment type="caution">
    <text evidence="1">The sequence shown here is derived from an EMBL/GenBank/DDBJ whole genome shotgun (WGS) entry which is preliminary data.</text>
</comment>
<accession>A0A8K0KAD5</accession>
<evidence type="ECO:0000313" key="2">
    <source>
        <dbReference type="Proteomes" id="UP000792457"/>
    </source>
</evidence>
<name>A0A8K0KAD5_LADFU</name>
<dbReference type="Proteomes" id="UP000792457">
    <property type="component" value="Unassembled WGS sequence"/>
</dbReference>
<gene>
    <name evidence="1" type="ORF">J437_LFUL010162</name>
</gene>
<proteinExistence type="predicted"/>
<reference evidence="1" key="2">
    <citation type="submission" date="2017-10" db="EMBL/GenBank/DDBJ databases">
        <title>Ladona fulva Genome sequencing and assembly.</title>
        <authorList>
            <person name="Murali S."/>
            <person name="Richards S."/>
            <person name="Bandaranaike D."/>
            <person name="Bellair M."/>
            <person name="Blankenburg K."/>
            <person name="Chao H."/>
            <person name="Dinh H."/>
            <person name="Doddapaneni H."/>
            <person name="Dugan-Rocha S."/>
            <person name="Elkadiri S."/>
            <person name="Gnanaolivu R."/>
            <person name="Hernandez B."/>
            <person name="Skinner E."/>
            <person name="Javaid M."/>
            <person name="Lee S."/>
            <person name="Li M."/>
            <person name="Ming W."/>
            <person name="Munidasa M."/>
            <person name="Muniz J."/>
            <person name="Nguyen L."/>
            <person name="Hughes D."/>
            <person name="Osuji N."/>
            <person name="Pu L.-L."/>
            <person name="Puazo M."/>
            <person name="Qu C."/>
            <person name="Quiroz J."/>
            <person name="Raj R."/>
            <person name="Weissenberger G."/>
            <person name="Xin Y."/>
            <person name="Zou X."/>
            <person name="Han Y."/>
            <person name="Worley K."/>
            <person name="Muzny D."/>
            <person name="Gibbs R."/>
        </authorList>
    </citation>
    <scope>NUCLEOTIDE SEQUENCE</scope>
    <source>
        <strain evidence="1">Sampled in the wild</strain>
    </source>
</reference>
<reference evidence="1" key="1">
    <citation type="submission" date="2013-04" db="EMBL/GenBank/DDBJ databases">
        <authorList>
            <person name="Qu J."/>
            <person name="Murali S.C."/>
            <person name="Bandaranaike D."/>
            <person name="Bellair M."/>
            <person name="Blankenburg K."/>
            <person name="Chao H."/>
            <person name="Dinh H."/>
            <person name="Doddapaneni H."/>
            <person name="Downs B."/>
            <person name="Dugan-Rocha S."/>
            <person name="Elkadiri S."/>
            <person name="Gnanaolivu R.D."/>
            <person name="Hernandez B."/>
            <person name="Javaid M."/>
            <person name="Jayaseelan J.C."/>
            <person name="Lee S."/>
            <person name="Li M."/>
            <person name="Ming W."/>
            <person name="Munidasa M."/>
            <person name="Muniz J."/>
            <person name="Nguyen L."/>
            <person name="Ongeri F."/>
            <person name="Osuji N."/>
            <person name="Pu L.-L."/>
            <person name="Puazo M."/>
            <person name="Qu C."/>
            <person name="Quiroz J."/>
            <person name="Raj R."/>
            <person name="Weissenberger G."/>
            <person name="Xin Y."/>
            <person name="Zou X."/>
            <person name="Han Y."/>
            <person name="Richards S."/>
            <person name="Worley K."/>
            <person name="Muzny D."/>
            <person name="Gibbs R."/>
        </authorList>
    </citation>
    <scope>NUCLEOTIDE SEQUENCE</scope>
    <source>
        <strain evidence="1">Sampled in the wild</strain>
    </source>
</reference>
<dbReference type="EMBL" id="KZ308495">
    <property type="protein sequence ID" value="KAG8230561.1"/>
    <property type="molecule type" value="Genomic_DNA"/>
</dbReference>
<organism evidence="1 2">
    <name type="scientific">Ladona fulva</name>
    <name type="common">Scarce chaser dragonfly</name>
    <name type="synonym">Libellula fulva</name>
    <dbReference type="NCBI Taxonomy" id="123851"/>
    <lineage>
        <taxon>Eukaryota</taxon>
        <taxon>Metazoa</taxon>
        <taxon>Ecdysozoa</taxon>
        <taxon>Arthropoda</taxon>
        <taxon>Hexapoda</taxon>
        <taxon>Insecta</taxon>
        <taxon>Pterygota</taxon>
        <taxon>Palaeoptera</taxon>
        <taxon>Odonata</taxon>
        <taxon>Epiprocta</taxon>
        <taxon>Anisoptera</taxon>
        <taxon>Libelluloidea</taxon>
        <taxon>Libellulidae</taxon>
        <taxon>Ladona</taxon>
    </lineage>
</organism>
<evidence type="ECO:0000313" key="1">
    <source>
        <dbReference type="EMBL" id="KAG8230561.1"/>
    </source>
</evidence>
<dbReference type="AlphaFoldDB" id="A0A8K0KAD5"/>
<keyword evidence="2" id="KW-1185">Reference proteome</keyword>
<protein>
    <submittedName>
        <fullName evidence="1">Uncharacterized protein</fullName>
    </submittedName>
</protein>
<sequence>MLLFQKMESSNLTPRTKSLVLIASISALVKRSLENLGIHFKTNEMLSTSFSQSTSDAKHSVINMKQIIEEAVAFRREVRTLTIEKLKSKTGDEDHKEYWKKVMGSCDTFRQNLQASGVTIKDHGKTSSWQISESDSGKT</sequence>